<dbReference type="PANTHER" id="PTHR43553:SF3">
    <property type="entry name" value="ABC TRANSPORTER ATP-BINDING PROTEIN MODF"/>
    <property type="match status" value="1"/>
</dbReference>
<dbReference type="SUPFAM" id="SSF52540">
    <property type="entry name" value="P-loop containing nucleoside triphosphate hydrolases"/>
    <property type="match status" value="2"/>
</dbReference>
<dbReference type="PANTHER" id="PTHR43553">
    <property type="entry name" value="HEAVY METAL TRANSPORTER"/>
    <property type="match status" value="1"/>
</dbReference>
<dbReference type="Proteomes" id="UP000662770">
    <property type="component" value="Chromosome"/>
</dbReference>
<feature type="domain" description="ABC transporter" evidence="4">
    <location>
        <begin position="1"/>
        <end position="224"/>
    </location>
</feature>
<dbReference type="InterPro" id="IPR050095">
    <property type="entry name" value="ECF_ABC_transporter_ATP-bd"/>
</dbReference>
<protein>
    <submittedName>
        <fullName evidence="5">ATP-binding cassette domain-containing protein</fullName>
    </submittedName>
</protein>
<name>A0ABX7QUG9_9GAMM</name>
<dbReference type="PROSITE" id="PS50893">
    <property type="entry name" value="ABC_TRANSPORTER_2"/>
    <property type="match status" value="2"/>
</dbReference>
<dbReference type="RefSeq" id="WP_207355699.1">
    <property type="nucleotide sequence ID" value="NZ_CP071503.1"/>
</dbReference>
<proteinExistence type="predicted"/>
<gene>
    <name evidence="5" type="ORF">JYB87_04405</name>
</gene>
<dbReference type="SMART" id="SM00382">
    <property type="entry name" value="AAA"/>
    <property type="match status" value="2"/>
</dbReference>
<dbReference type="GO" id="GO:0005524">
    <property type="term" value="F:ATP binding"/>
    <property type="evidence" value="ECO:0007669"/>
    <property type="project" value="UniProtKB-KW"/>
</dbReference>
<dbReference type="InterPro" id="IPR027417">
    <property type="entry name" value="P-loop_NTPase"/>
</dbReference>
<dbReference type="InterPro" id="IPR003439">
    <property type="entry name" value="ABC_transporter-like_ATP-bd"/>
</dbReference>
<sequence>MHIQNLKYQTTSTALFIDDWHLKPDEHWGVFASHGQAAELLVGILSGELVARKGQIDGLPTKVACVSLHQQQQLLDEQIADDESEAQAGDSVTALLRAEGIDEATLNDLLQKTDLVRLKDRGFRMLSTGETRRLMLARALARQPQLLILDEPYAGLDVAHRAALTELLQSLLPTTQLLILTSREDELPEFISHIALFDEQKLTQTLRRDEWHNHPLLAQMQALSAQKSEQILSLLKQQNDKNYPDPRVELRNVRVAYTDTLIFEDVNWTIRAGEHWQLRGPNGAGKSTLLGLILGDHPQCYSNDITILGVKRGSGESIWEIKKNIGVVSSSLHLQYRVNCSALEVLLSGFFDSIGLYQKPSLAQIEQAKTWLTMLEMQAFEKTGFRSLDYGQQRLLLVARALIKQPALLILDEPYQGLDYLNRKLVFHALNRIASSNITQLLYVTHHHEDSLDAIHHFADFVPSANGGHKLQLSHAN</sequence>
<reference evidence="5 6" key="1">
    <citation type="submission" date="2021-03" db="EMBL/GenBank/DDBJ databases">
        <title>Novel species identification of genus Shewanella.</title>
        <authorList>
            <person name="Liu G."/>
            <person name="Zhang Q."/>
        </authorList>
    </citation>
    <scope>NUCLEOTIDE SEQUENCE [LARGE SCALE GENOMIC DNA]</scope>
    <source>
        <strain evidence="5 6">FJAT-51800</strain>
    </source>
</reference>
<keyword evidence="2" id="KW-0547">Nucleotide-binding</keyword>
<keyword evidence="3 5" id="KW-0067">ATP-binding</keyword>
<dbReference type="Gene3D" id="3.40.50.300">
    <property type="entry name" value="P-loop containing nucleotide triphosphate hydrolases"/>
    <property type="match status" value="2"/>
</dbReference>
<keyword evidence="6" id="KW-1185">Reference proteome</keyword>
<accession>A0ABX7QUG9</accession>
<dbReference type="InterPro" id="IPR003593">
    <property type="entry name" value="AAA+_ATPase"/>
</dbReference>
<evidence type="ECO:0000256" key="1">
    <source>
        <dbReference type="ARBA" id="ARBA00022448"/>
    </source>
</evidence>
<evidence type="ECO:0000313" key="5">
    <source>
        <dbReference type="EMBL" id="QSX34498.1"/>
    </source>
</evidence>
<evidence type="ECO:0000256" key="2">
    <source>
        <dbReference type="ARBA" id="ARBA00022741"/>
    </source>
</evidence>
<evidence type="ECO:0000313" key="6">
    <source>
        <dbReference type="Proteomes" id="UP000662770"/>
    </source>
</evidence>
<evidence type="ECO:0000259" key="4">
    <source>
        <dbReference type="PROSITE" id="PS50893"/>
    </source>
</evidence>
<evidence type="ECO:0000256" key="3">
    <source>
        <dbReference type="ARBA" id="ARBA00022840"/>
    </source>
</evidence>
<keyword evidence="1" id="KW-0813">Transport</keyword>
<feature type="domain" description="ABC transporter" evidence="4">
    <location>
        <begin position="248"/>
        <end position="476"/>
    </location>
</feature>
<dbReference type="EMBL" id="CP071503">
    <property type="protein sequence ID" value="QSX34498.1"/>
    <property type="molecule type" value="Genomic_DNA"/>
</dbReference>
<organism evidence="5 6">
    <name type="scientific">Shewanella avicenniae</name>
    <dbReference type="NCBI Taxonomy" id="2814294"/>
    <lineage>
        <taxon>Bacteria</taxon>
        <taxon>Pseudomonadati</taxon>
        <taxon>Pseudomonadota</taxon>
        <taxon>Gammaproteobacteria</taxon>
        <taxon>Alteromonadales</taxon>
        <taxon>Shewanellaceae</taxon>
        <taxon>Shewanella</taxon>
    </lineage>
</organism>
<dbReference type="Pfam" id="PF00005">
    <property type="entry name" value="ABC_tran"/>
    <property type="match status" value="2"/>
</dbReference>